<dbReference type="AlphaFoldDB" id="A0AAU7E670"/>
<organism evidence="3">
    <name type="scientific">Campylobacter sp. CCS1377</name>
    <dbReference type="NCBI Taxonomy" id="3158229"/>
    <lineage>
        <taxon>Bacteria</taxon>
        <taxon>Pseudomonadati</taxon>
        <taxon>Campylobacterota</taxon>
        <taxon>Epsilonproteobacteria</taxon>
        <taxon>Campylobacterales</taxon>
        <taxon>Campylobacteraceae</taxon>
        <taxon>Campylobacter</taxon>
    </lineage>
</organism>
<dbReference type="EMBL" id="CP155620">
    <property type="protein sequence ID" value="XBJ28723.1"/>
    <property type="molecule type" value="Genomic_DNA"/>
</dbReference>
<gene>
    <name evidence="3" type="ORF">AAH949_06375</name>
</gene>
<dbReference type="InterPro" id="IPR000189">
    <property type="entry name" value="Transglyc_AS"/>
</dbReference>
<dbReference type="SUPFAM" id="SSF53955">
    <property type="entry name" value="Lysozyme-like"/>
    <property type="match status" value="1"/>
</dbReference>
<dbReference type="GO" id="GO:0008933">
    <property type="term" value="F:peptidoglycan lytic transglycosylase activity"/>
    <property type="evidence" value="ECO:0007669"/>
    <property type="project" value="InterPro"/>
</dbReference>
<evidence type="ECO:0000259" key="2">
    <source>
        <dbReference type="Pfam" id="PF01464"/>
    </source>
</evidence>
<evidence type="ECO:0000256" key="1">
    <source>
        <dbReference type="ARBA" id="ARBA00007734"/>
    </source>
</evidence>
<dbReference type="PROSITE" id="PS00922">
    <property type="entry name" value="TRANSGLYCOSYLASE"/>
    <property type="match status" value="1"/>
</dbReference>
<dbReference type="PANTHER" id="PTHR37423:SF2">
    <property type="entry name" value="MEMBRANE-BOUND LYTIC MUREIN TRANSGLYCOSYLASE C"/>
    <property type="match status" value="1"/>
</dbReference>
<dbReference type="PANTHER" id="PTHR37423">
    <property type="entry name" value="SOLUBLE LYTIC MUREIN TRANSGLYCOSYLASE-RELATED"/>
    <property type="match status" value="1"/>
</dbReference>
<proteinExistence type="inferred from homology"/>
<dbReference type="Gene3D" id="1.10.530.10">
    <property type="match status" value="1"/>
</dbReference>
<comment type="similarity">
    <text evidence="1">Belongs to the transglycosylase Slt family.</text>
</comment>
<accession>A0AAU7E670</accession>
<reference evidence="3" key="1">
    <citation type="submission" date="2024-05" db="EMBL/GenBank/DDBJ databases">
        <title>Campylobacter coli isolated from environmental waters in Slovenia.</title>
        <authorList>
            <person name="Zautner A.E."/>
            <person name="Bunk B."/>
            <person name="Riedel T."/>
            <person name="Sproeer C."/>
        </authorList>
    </citation>
    <scope>NUCLEOTIDE SEQUENCE</scope>
    <source>
        <strain evidence="3">CCS1377</strain>
    </source>
</reference>
<dbReference type="InterPro" id="IPR023346">
    <property type="entry name" value="Lysozyme-like_dom_sf"/>
</dbReference>
<dbReference type="Pfam" id="PF01464">
    <property type="entry name" value="SLT"/>
    <property type="match status" value="1"/>
</dbReference>
<dbReference type="CDD" id="cd13401">
    <property type="entry name" value="Slt70-like"/>
    <property type="match status" value="1"/>
</dbReference>
<dbReference type="RefSeq" id="WP_348518271.1">
    <property type="nucleotide sequence ID" value="NZ_CP155620.1"/>
</dbReference>
<dbReference type="InterPro" id="IPR008258">
    <property type="entry name" value="Transglycosylase_SLT_dom_1"/>
</dbReference>
<name>A0AAU7E670_9BACT</name>
<feature type="domain" description="Transglycosylase SLT" evidence="2">
    <location>
        <begin position="378"/>
        <end position="476"/>
    </location>
</feature>
<evidence type="ECO:0000313" key="3">
    <source>
        <dbReference type="EMBL" id="XBJ28723.1"/>
    </source>
</evidence>
<dbReference type="GO" id="GO:0000270">
    <property type="term" value="P:peptidoglycan metabolic process"/>
    <property type="evidence" value="ECO:0007669"/>
    <property type="project" value="InterPro"/>
</dbReference>
<sequence>MRLFLFLFLFLTFPFAAEYDLKTLRIKENSLAKDYYIHRLLEEKKINKKEAQNLANHIFRYVGKIKTEFEKLVPVQTYIDPAYAPCFNYNKKTILDANLTCKNYRSNSLYFISSLDKTTRTKLAKELKQNYPNSAFKLEAFNQDNPLAYSAQKLNSSAFLQFYDYFKNNDLVLSDEFVNELAKHGSFKTFAQNIIIKKKNPKIRASLVNINPQIVKEDTAFYLGVNALLHDEEKQAFAFFQQAYLSFKMSYTKDNALFWMYLISKNEQYLETLAQSNSLNIYALYAKELRNKPFPEIIVLTADDKKSNFDLLDPFLWQNLNKQIQNADEAELLKLAKQFNSQHTLAIYAYIMERVSKFKKNYFIMPYFEYLKDYPVQRQALIMAIARQESRFIPTAISTSYALGVMQFMPFLANHIGQKELKIPNFDQDEVFKPEVAYYFANHHLNYLETYLNSPVFVAYAYNGGIGFTRRMLERPDMFKEGKYEPFLSMELVPYQESRIYAKKVLANYIVYQALLNDNIKISSIFENLIQNKANLANKL</sequence>
<protein>
    <submittedName>
        <fullName evidence="3">Lytic transglycosylase domain-containing protein</fullName>
    </submittedName>
</protein>
<dbReference type="GO" id="GO:0016020">
    <property type="term" value="C:membrane"/>
    <property type="evidence" value="ECO:0007669"/>
    <property type="project" value="InterPro"/>
</dbReference>